<feature type="region of interest" description="Disordered" evidence="1">
    <location>
        <begin position="392"/>
        <end position="540"/>
    </location>
</feature>
<dbReference type="EMBL" id="ML213514">
    <property type="protein sequence ID" value="TFK50093.1"/>
    <property type="molecule type" value="Genomic_DNA"/>
</dbReference>
<dbReference type="OrthoDB" id="2507647at2759"/>
<feature type="compositionally biased region" description="Low complexity" evidence="1">
    <location>
        <begin position="426"/>
        <end position="435"/>
    </location>
</feature>
<proteinExistence type="predicted"/>
<accession>A0A5C3MYU0</accession>
<feature type="compositionally biased region" description="Low complexity" evidence="1">
    <location>
        <begin position="329"/>
        <end position="345"/>
    </location>
</feature>
<feature type="region of interest" description="Disordered" evidence="1">
    <location>
        <begin position="285"/>
        <end position="315"/>
    </location>
</feature>
<reference evidence="2 3" key="1">
    <citation type="journal article" date="2019" name="Nat. Ecol. Evol.">
        <title>Megaphylogeny resolves global patterns of mushroom evolution.</title>
        <authorList>
            <person name="Varga T."/>
            <person name="Krizsan K."/>
            <person name="Foldi C."/>
            <person name="Dima B."/>
            <person name="Sanchez-Garcia M."/>
            <person name="Sanchez-Ramirez S."/>
            <person name="Szollosi G.J."/>
            <person name="Szarkandi J.G."/>
            <person name="Papp V."/>
            <person name="Albert L."/>
            <person name="Andreopoulos W."/>
            <person name="Angelini C."/>
            <person name="Antonin V."/>
            <person name="Barry K.W."/>
            <person name="Bougher N.L."/>
            <person name="Buchanan P."/>
            <person name="Buyck B."/>
            <person name="Bense V."/>
            <person name="Catcheside P."/>
            <person name="Chovatia M."/>
            <person name="Cooper J."/>
            <person name="Damon W."/>
            <person name="Desjardin D."/>
            <person name="Finy P."/>
            <person name="Geml J."/>
            <person name="Haridas S."/>
            <person name="Hughes K."/>
            <person name="Justo A."/>
            <person name="Karasinski D."/>
            <person name="Kautmanova I."/>
            <person name="Kiss B."/>
            <person name="Kocsube S."/>
            <person name="Kotiranta H."/>
            <person name="LaButti K.M."/>
            <person name="Lechner B.E."/>
            <person name="Liimatainen K."/>
            <person name="Lipzen A."/>
            <person name="Lukacs Z."/>
            <person name="Mihaltcheva S."/>
            <person name="Morgado L.N."/>
            <person name="Niskanen T."/>
            <person name="Noordeloos M.E."/>
            <person name="Ohm R.A."/>
            <person name="Ortiz-Santana B."/>
            <person name="Ovrebo C."/>
            <person name="Racz N."/>
            <person name="Riley R."/>
            <person name="Savchenko A."/>
            <person name="Shiryaev A."/>
            <person name="Soop K."/>
            <person name="Spirin V."/>
            <person name="Szebenyi C."/>
            <person name="Tomsovsky M."/>
            <person name="Tulloss R.E."/>
            <person name="Uehling J."/>
            <person name="Grigoriev I.V."/>
            <person name="Vagvolgyi C."/>
            <person name="Papp T."/>
            <person name="Martin F.M."/>
            <person name="Miettinen O."/>
            <person name="Hibbett D.S."/>
            <person name="Nagy L.G."/>
        </authorList>
    </citation>
    <scope>NUCLEOTIDE SEQUENCE [LARGE SCALE GENOMIC DNA]</scope>
    <source>
        <strain evidence="2 3">OMC1185</strain>
    </source>
</reference>
<protein>
    <submittedName>
        <fullName evidence="2">Uncharacterized protein</fullName>
    </submittedName>
</protein>
<feature type="compositionally biased region" description="Basic and acidic residues" evidence="1">
    <location>
        <begin position="409"/>
        <end position="425"/>
    </location>
</feature>
<gene>
    <name evidence="2" type="ORF">OE88DRAFT_319222</name>
</gene>
<name>A0A5C3MYU0_9AGAM</name>
<evidence type="ECO:0000313" key="3">
    <source>
        <dbReference type="Proteomes" id="UP000305948"/>
    </source>
</evidence>
<evidence type="ECO:0000313" key="2">
    <source>
        <dbReference type="EMBL" id="TFK50093.1"/>
    </source>
</evidence>
<evidence type="ECO:0000256" key="1">
    <source>
        <dbReference type="SAM" id="MobiDB-lite"/>
    </source>
</evidence>
<keyword evidence="3" id="KW-1185">Reference proteome</keyword>
<organism evidence="2 3">
    <name type="scientific">Heliocybe sulcata</name>
    <dbReference type="NCBI Taxonomy" id="5364"/>
    <lineage>
        <taxon>Eukaryota</taxon>
        <taxon>Fungi</taxon>
        <taxon>Dikarya</taxon>
        <taxon>Basidiomycota</taxon>
        <taxon>Agaricomycotina</taxon>
        <taxon>Agaricomycetes</taxon>
        <taxon>Gloeophyllales</taxon>
        <taxon>Gloeophyllaceae</taxon>
        <taxon>Heliocybe</taxon>
    </lineage>
</organism>
<feature type="region of interest" description="Disordered" evidence="1">
    <location>
        <begin position="326"/>
        <end position="345"/>
    </location>
</feature>
<feature type="compositionally biased region" description="Basic and acidic residues" evidence="1">
    <location>
        <begin position="291"/>
        <end position="306"/>
    </location>
</feature>
<dbReference type="AlphaFoldDB" id="A0A5C3MYU0"/>
<sequence>MSRYFQCLEMHQHEAPRLSPMSSTSMHSTAPTSTLSALAAHGAHWHEEAHLQILQDLQQVGPPGGHAILHPTTALFMLNFKGQIFSPPPPVLDLSDVPPVPRLPPHLASQASLPMRRRPPPFPGETAGVVRPSAQPLPFEANLGRAPPHPPHALRIRSPPMAAAPPSHHQPNMGFGGAILALNRQAAIEAAIANNAARHQALVRQRQRAVAARDQAERRTWNLPSLSRATGFFVDMFRGFTGNSQEDAHMDDAVHDIHDWMEFMGEFGVDEDRGYRHPEGWGLFPPAARPRPPDVEYKPEYTHSGKPESGYTFDFSPPASTAKSVIVIDDSPGPSGSSSTSSEDPSNVLVCAHCLDPLTIGSGADTSEDGQKQRRVWALRCGHILDGKCIETLMKPPSEPEPEPEPVQEEVKVDVKGKGKSRATEASESEVSSTARGKRKAKADPEPEQTYAAAEPEDNSIRSRLRSRHRTPVAPPPPGNEPPAADSSSDSLHIPGGFHSRPFRPLPRRRNGRAAPGPTSAPARGGRGKGKGKAKQPAVEREWEWRCPVLGCGRVHNSLLVEGKWVVDAERGPIALYV</sequence>
<dbReference type="Proteomes" id="UP000305948">
    <property type="component" value="Unassembled WGS sequence"/>
</dbReference>
<dbReference type="STRING" id="5364.A0A5C3MYU0"/>